<dbReference type="Pfam" id="PF00188">
    <property type="entry name" value="CAP"/>
    <property type="match status" value="1"/>
</dbReference>
<sequence length="320" mass="34399">MSHSFLHGFFIPSKHNNFRARALHLHFLTAYLVIAMVISFAVSPNSILTTGSVLGIAQDISTDKLLQLTNQQRTNSGLPALNNNSQLASAACGKANKMIADNFWAHYAPDGTTPWFYIAQSGYKYETAGENLAKDFGDSNSVVNAWMASSGHAANILSTKYQDIGFCVQNGTLSGSETTLVVQMFGKPIGGQSALAQTNPVRAQAEEPKPTLQVLPPTGGPTQTPTAEPTVVAQVATINPPESLLPAASIKQSLITKLLNSFPRTAATVFFGMLLFIFVLDAYFAHKLGVYRVLGKHMAHFIFVAFILASLLLVARGTIL</sequence>
<protein>
    <recommendedName>
        <fullName evidence="2">SCP domain-containing protein</fullName>
    </recommendedName>
</protein>
<feature type="transmembrane region" description="Helical" evidence="1">
    <location>
        <begin position="297"/>
        <end position="315"/>
    </location>
</feature>
<organism evidence="3 4">
    <name type="scientific">Candidatus Roizmanbacteria bacterium RIFCSPHIGHO2_01_FULL_39_24</name>
    <dbReference type="NCBI Taxonomy" id="1802032"/>
    <lineage>
        <taxon>Bacteria</taxon>
        <taxon>Candidatus Roizmaniibacteriota</taxon>
    </lineage>
</organism>
<gene>
    <name evidence="3" type="ORF">A2799_03830</name>
</gene>
<evidence type="ECO:0000313" key="4">
    <source>
        <dbReference type="Proteomes" id="UP000176850"/>
    </source>
</evidence>
<dbReference type="Gene3D" id="3.40.33.10">
    <property type="entry name" value="CAP"/>
    <property type="match status" value="1"/>
</dbReference>
<keyword evidence="1" id="KW-0812">Transmembrane</keyword>
<dbReference type="InterPro" id="IPR035940">
    <property type="entry name" value="CAP_sf"/>
</dbReference>
<proteinExistence type="predicted"/>
<evidence type="ECO:0000313" key="3">
    <source>
        <dbReference type="EMBL" id="OGK18938.1"/>
    </source>
</evidence>
<keyword evidence="1" id="KW-0472">Membrane</keyword>
<dbReference type="PANTHER" id="PTHR31157:SF1">
    <property type="entry name" value="SCP DOMAIN-CONTAINING PROTEIN"/>
    <property type="match status" value="1"/>
</dbReference>
<reference evidence="3 4" key="1">
    <citation type="journal article" date="2016" name="Nat. Commun.">
        <title>Thousands of microbial genomes shed light on interconnected biogeochemical processes in an aquifer system.</title>
        <authorList>
            <person name="Anantharaman K."/>
            <person name="Brown C.T."/>
            <person name="Hug L.A."/>
            <person name="Sharon I."/>
            <person name="Castelle C.J."/>
            <person name="Probst A.J."/>
            <person name="Thomas B.C."/>
            <person name="Singh A."/>
            <person name="Wilkins M.J."/>
            <person name="Karaoz U."/>
            <person name="Brodie E.L."/>
            <person name="Williams K.H."/>
            <person name="Hubbard S.S."/>
            <person name="Banfield J.F."/>
        </authorList>
    </citation>
    <scope>NUCLEOTIDE SEQUENCE [LARGE SCALE GENOMIC DNA]</scope>
</reference>
<name>A0A1F7GIX0_9BACT</name>
<feature type="transmembrane region" description="Helical" evidence="1">
    <location>
        <begin position="266"/>
        <end position="285"/>
    </location>
</feature>
<accession>A0A1F7GIX0</accession>
<dbReference type="Proteomes" id="UP000176850">
    <property type="component" value="Unassembled WGS sequence"/>
</dbReference>
<dbReference type="CDD" id="cd05379">
    <property type="entry name" value="CAP_bacterial"/>
    <property type="match status" value="1"/>
</dbReference>
<dbReference type="InterPro" id="IPR014044">
    <property type="entry name" value="CAP_dom"/>
</dbReference>
<evidence type="ECO:0000256" key="1">
    <source>
        <dbReference type="SAM" id="Phobius"/>
    </source>
</evidence>
<keyword evidence="1" id="KW-1133">Transmembrane helix</keyword>
<dbReference type="SUPFAM" id="SSF55797">
    <property type="entry name" value="PR-1-like"/>
    <property type="match status" value="1"/>
</dbReference>
<dbReference type="AlphaFoldDB" id="A0A1F7GIX0"/>
<dbReference type="PANTHER" id="PTHR31157">
    <property type="entry name" value="SCP DOMAIN-CONTAINING PROTEIN"/>
    <property type="match status" value="1"/>
</dbReference>
<dbReference type="EMBL" id="MFZH01000021">
    <property type="protein sequence ID" value="OGK18938.1"/>
    <property type="molecule type" value="Genomic_DNA"/>
</dbReference>
<feature type="domain" description="SCP" evidence="2">
    <location>
        <begin position="66"/>
        <end position="183"/>
    </location>
</feature>
<feature type="transmembrane region" description="Helical" evidence="1">
    <location>
        <begin position="23"/>
        <end position="42"/>
    </location>
</feature>
<evidence type="ECO:0000259" key="2">
    <source>
        <dbReference type="Pfam" id="PF00188"/>
    </source>
</evidence>
<comment type="caution">
    <text evidence="3">The sequence shown here is derived from an EMBL/GenBank/DDBJ whole genome shotgun (WGS) entry which is preliminary data.</text>
</comment>